<proteinExistence type="predicted"/>
<evidence type="ECO:0000313" key="1">
    <source>
        <dbReference type="EMBL" id="MBW63327.1"/>
    </source>
</evidence>
<dbReference type="EMBL" id="GGFJ01014186">
    <property type="protein sequence ID" value="MBW63327.1"/>
    <property type="molecule type" value="Transcribed_RNA"/>
</dbReference>
<accession>A0A2M4CDA0</accession>
<name>A0A2M4CDA0_9DIPT</name>
<dbReference type="AlphaFoldDB" id="A0A2M4CDA0"/>
<protein>
    <submittedName>
        <fullName evidence="1">Putative secreted protein</fullName>
    </submittedName>
</protein>
<sequence>MLSRIIGGSLASCMCVAQSQPQVQVLFCELQLQDEYETLSCYRWQRIEKHRAPDHHHIGTIAGETQGSKPIFR</sequence>
<organism evidence="1">
    <name type="scientific">Anopheles marajoara</name>
    <dbReference type="NCBI Taxonomy" id="58244"/>
    <lineage>
        <taxon>Eukaryota</taxon>
        <taxon>Metazoa</taxon>
        <taxon>Ecdysozoa</taxon>
        <taxon>Arthropoda</taxon>
        <taxon>Hexapoda</taxon>
        <taxon>Insecta</taxon>
        <taxon>Pterygota</taxon>
        <taxon>Neoptera</taxon>
        <taxon>Endopterygota</taxon>
        <taxon>Diptera</taxon>
        <taxon>Nematocera</taxon>
        <taxon>Culicoidea</taxon>
        <taxon>Culicidae</taxon>
        <taxon>Anophelinae</taxon>
        <taxon>Anopheles</taxon>
    </lineage>
</organism>
<reference evidence="1" key="1">
    <citation type="submission" date="2018-01" db="EMBL/GenBank/DDBJ databases">
        <title>An insight into the sialome of Amazonian anophelines.</title>
        <authorList>
            <person name="Ribeiro J.M."/>
            <person name="Scarpassa V."/>
            <person name="Calvo E."/>
        </authorList>
    </citation>
    <scope>NUCLEOTIDE SEQUENCE</scope>
    <source>
        <tissue evidence="1">Salivary glands</tissue>
    </source>
</reference>